<dbReference type="AlphaFoldDB" id="A0A232LZH7"/>
<feature type="domain" description="EXS" evidence="6">
    <location>
        <begin position="161"/>
        <end position="375"/>
    </location>
</feature>
<dbReference type="Pfam" id="PF03124">
    <property type="entry name" value="EXS"/>
    <property type="match status" value="1"/>
</dbReference>
<dbReference type="PROSITE" id="PS51380">
    <property type="entry name" value="EXS"/>
    <property type="match status" value="1"/>
</dbReference>
<dbReference type="EMBL" id="NPHW01003637">
    <property type="protein sequence ID" value="OXV09227.1"/>
    <property type="molecule type" value="Genomic_DNA"/>
</dbReference>
<comment type="subcellular location">
    <subcellularLocation>
        <location evidence="1">Membrane</location>
        <topology evidence="1">Multi-pass membrane protein</topology>
    </subcellularLocation>
</comment>
<dbReference type="GO" id="GO:0005737">
    <property type="term" value="C:cytoplasm"/>
    <property type="evidence" value="ECO:0007669"/>
    <property type="project" value="TreeGrafter"/>
</dbReference>
<evidence type="ECO:0000256" key="5">
    <source>
        <dbReference type="SAM" id="Phobius"/>
    </source>
</evidence>
<dbReference type="PANTHER" id="PTHR10783">
    <property type="entry name" value="XENOTROPIC AND POLYTROPIC RETROVIRUS RECEPTOR 1-RELATED"/>
    <property type="match status" value="1"/>
</dbReference>
<name>A0A232LZH7_9EURO</name>
<evidence type="ECO:0000259" key="6">
    <source>
        <dbReference type="PROSITE" id="PS51380"/>
    </source>
</evidence>
<proteinExistence type="predicted"/>
<keyword evidence="3 5" id="KW-1133">Transmembrane helix</keyword>
<gene>
    <name evidence="7" type="ORF">Egran_03010</name>
</gene>
<protein>
    <recommendedName>
        <fullName evidence="6">EXS domain-containing protein</fullName>
    </recommendedName>
</protein>
<reference evidence="7 8" key="1">
    <citation type="journal article" date="2015" name="Environ. Microbiol.">
        <title>Metagenome sequence of Elaphomyces granulatus from sporocarp tissue reveals Ascomycota ectomycorrhizal fingerprints of genome expansion and a Proteobacteria-rich microbiome.</title>
        <authorList>
            <person name="Quandt C.A."/>
            <person name="Kohler A."/>
            <person name="Hesse C.N."/>
            <person name="Sharpton T.J."/>
            <person name="Martin F."/>
            <person name="Spatafora J.W."/>
        </authorList>
    </citation>
    <scope>NUCLEOTIDE SEQUENCE [LARGE SCALE GENOMIC DNA]</scope>
    <source>
        <strain evidence="7 8">OSC145934</strain>
    </source>
</reference>
<keyword evidence="4 5" id="KW-0472">Membrane</keyword>
<evidence type="ECO:0000256" key="1">
    <source>
        <dbReference type="ARBA" id="ARBA00004141"/>
    </source>
</evidence>
<evidence type="ECO:0000313" key="8">
    <source>
        <dbReference type="Proteomes" id="UP000243515"/>
    </source>
</evidence>
<organism evidence="7 8">
    <name type="scientific">Elaphomyces granulatus</name>
    <dbReference type="NCBI Taxonomy" id="519963"/>
    <lineage>
        <taxon>Eukaryota</taxon>
        <taxon>Fungi</taxon>
        <taxon>Dikarya</taxon>
        <taxon>Ascomycota</taxon>
        <taxon>Pezizomycotina</taxon>
        <taxon>Eurotiomycetes</taxon>
        <taxon>Eurotiomycetidae</taxon>
        <taxon>Eurotiales</taxon>
        <taxon>Elaphomycetaceae</taxon>
        <taxon>Elaphomyces</taxon>
    </lineage>
</organism>
<feature type="transmembrane region" description="Helical" evidence="5">
    <location>
        <begin position="42"/>
        <end position="63"/>
    </location>
</feature>
<dbReference type="OrthoDB" id="2159384at2759"/>
<evidence type="ECO:0000256" key="4">
    <source>
        <dbReference type="ARBA" id="ARBA00023136"/>
    </source>
</evidence>
<feature type="transmembrane region" description="Helical" evidence="5">
    <location>
        <begin position="75"/>
        <end position="92"/>
    </location>
</feature>
<keyword evidence="2 5" id="KW-0812">Transmembrane</keyword>
<keyword evidence="8" id="KW-1185">Reference proteome</keyword>
<sequence>MGFWGWGMNLHYLSLAKIDVPSLIRYPSRQSPQQAPHHTSTYHLATLFSIPLVISLLLFWTITRGSAELVKSWEILPQSYLFLFVVLLLLPFHRLSRAGRQRFRIALQRISLGGLAEAQDGKFGDILLADALTSYSKVLAELFVSLCMFFSHDVSSTGKPNRHCGGGLVVPLIVAIPSMIRLRQCLIEFGRVRQMGSRDDGWGGQHLANALKYATAFPGIIFTALEWNYNLKGAGSLSEVTVSRLWVLFCFINSSYSLYWDITKDWDLNLFSADRNSPEYPFGLRQYRCFYNSNIYYGAIVVDLILRFTWLTRLSPRLDKLNNTESGIFALMLLEVARRWMWIFLRVETEWVRSNRGPAPDDILLGEFNGKLDDD</sequence>
<evidence type="ECO:0000256" key="3">
    <source>
        <dbReference type="ARBA" id="ARBA00022989"/>
    </source>
</evidence>
<dbReference type="Proteomes" id="UP000243515">
    <property type="component" value="Unassembled WGS sequence"/>
</dbReference>
<dbReference type="PANTHER" id="PTHR10783:SF46">
    <property type="entry name" value="PROTEIN ERD1 HOMOLOG 2"/>
    <property type="match status" value="1"/>
</dbReference>
<evidence type="ECO:0000313" key="7">
    <source>
        <dbReference type="EMBL" id="OXV09227.1"/>
    </source>
</evidence>
<dbReference type="InterPro" id="IPR004342">
    <property type="entry name" value="EXS_C"/>
</dbReference>
<accession>A0A232LZH7</accession>
<evidence type="ECO:0000256" key="2">
    <source>
        <dbReference type="ARBA" id="ARBA00022692"/>
    </source>
</evidence>
<comment type="caution">
    <text evidence="7">The sequence shown here is derived from an EMBL/GenBank/DDBJ whole genome shotgun (WGS) entry which is preliminary data.</text>
</comment>
<feature type="transmembrane region" description="Helical" evidence="5">
    <location>
        <begin position="295"/>
        <end position="314"/>
    </location>
</feature>
<dbReference type="GO" id="GO:0016020">
    <property type="term" value="C:membrane"/>
    <property type="evidence" value="ECO:0007669"/>
    <property type="project" value="UniProtKB-SubCell"/>
</dbReference>